<keyword evidence="3" id="KW-1185">Reference proteome</keyword>
<proteinExistence type="predicted"/>
<protein>
    <submittedName>
        <fullName evidence="2">Uncharacterized protein</fullName>
    </submittedName>
</protein>
<name>A0A0V1ANY6_TRISP</name>
<feature type="region of interest" description="Disordered" evidence="1">
    <location>
        <begin position="1"/>
        <end position="40"/>
    </location>
</feature>
<dbReference type="Proteomes" id="UP000054776">
    <property type="component" value="Unassembled WGS sequence"/>
</dbReference>
<dbReference type="AlphaFoldDB" id="A0A0V1ANY6"/>
<reference evidence="2 3" key="1">
    <citation type="submission" date="2015-01" db="EMBL/GenBank/DDBJ databases">
        <title>Evolution of Trichinella species and genotypes.</title>
        <authorList>
            <person name="Korhonen P.K."/>
            <person name="Edoardo P."/>
            <person name="Giuseppe L.R."/>
            <person name="Gasser R.B."/>
        </authorList>
    </citation>
    <scope>NUCLEOTIDE SEQUENCE [LARGE SCALE GENOMIC DNA]</scope>
    <source>
        <strain evidence="2">ISS3</strain>
    </source>
</reference>
<evidence type="ECO:0000313" key="3">
    <source>
        <dbReference type="Proteomes" id="UP000054776"/>
    </source>
</evidence>
<feature type="compositionally biased region" description="Basic and acidic residues" evidence="1">
    <location>
        <begin position="8"/>
        <end position="22"/>
    </location>
</feature>
<comment type="caution">
    <text evidence="2">The sequence shown here is derived from an EMBL/GenBank/DDBJ whole genome shotgun (WGS) entry which is preliminary data.</text>
</comment>
<dbReference type="EMBL" id="JYDH01000409">
    <property type="protein sequence ID" value="KRY26502.1"/>
    <property type="molecule type" value="Genomic_DNA"/>
</dbReference>
<evidence type="ECO:0000256" key="1">
    <source>
        <dbReference type="SAM" id="MobiDB-lite"/>
    </source>
</evidence>
<gene>
    <name evidence="2" type="ORF">T01_15687</name>
</gene>
<accession>A0A0V1ANY6</accession>
<sequence length="40" mass="4258">MEWGTTGIDDRRIGTRIREGHHNTGIGAGRPCGGHAAITE</sequence>
<evidence type="ECO:0000313" key="2">
    <source>
        <dbReference type="EMBL" id="KRY26502.1"/>
    </source>
</evidence>
<dbReference type="InParanoid" id="A0A0V1ANY6"/>
<organism evidence="2 3">
    <name type="scientific">Trichinella spiralis</name>
    <name type="common">Trichina worm</name>
    <dbReference type="NCBI Taxonomy" id="6334"/>
    <lineage>
        <taxon>Eukaryota</taxon>
        <taxon>Metazoa</taxon>
        <taxon>Ecdysozoa</taxon>
        <taxon>Nematoda</taxon>
        <taxon>Enoplea</taxon>
        <taxon>Dorylaimia</taxon>
        <taxon>Trichinellida</taxon>
        <taxon>Trichinellidae</taxon>
        <taxon>Trichinella</taxon>
    </lineage>
</organism>